<keyword evidence="2" id="KW-1185">Reference proteome</keyword>
<organism evidence="1 2">
    <name type="scientific">Coemansia furcata</name>
    <dbReference type="NCBI Taxonomy" id="417177"/>
    <lineage>
        <taxon>Eukaryota</taxon>
        <taxon>Fungi</taxon>
        <taxon>Fungi incertae sedis</taxon>
        <taxon>Zoopagomycota</taxon>
        <taxon>Kickxellomycotina</taxon>
        <taxon>Kickxellomycetes</taxon>
        <taxon>Kickxellales</taxon>
        <taxon>Kickxellaceae</taxon>
        <taxon>Coemansia</taxon>
    </lineage>
</organism>
<accession>A0ACC1LID2</accession>
<feature type="non-terminal residue" evidence="1">
    <location>
        <position position="1011"/>
    </location>
</feature>
<reference evidence="1" key="1">
    <citation type="submission" date="2022-07" db="EMBL/GenBank/DDBJ databases">
        <title>Phylogenomic reconstructions and comparative analyses of Kickxellomycotina fungi.</title>
        <authorList>
            <person name="Reynolds N.K."/>
            <person name="Stajich J.E."/>
            <person name="Barry K."/>
            <person name="Grigoriev I.V."/>
            <person name="Crous P."/>
            <person name="Smith M.E."/>
        </authorList>
    </citation>
    <scope>NUCLEOTIDE SEQUENCE</scope>
    <source>
        <strain evidence="1">CBS 102833</strain>
    </source>
</reference>
<comment type="caution">
    <text evidence="1">The sequence shown here is derived from an EMBL/GenBank/DDBJ whole genome shotgun (WGS) entry which is preliminary data.</text>
</comment>
<name>A0ACC1LID2_9FUNG</name>
<sequence>MKQRFSALDVRATVTALQQRIVGLRLQGIYDVNAKTFLFKFTKPEHKELVLVESGIRIHTTDYTRDKSITPSNFCMKLRKHLKARRLTAIRQIGMDRVVDFEFAVAAGAQAEGTYHIICEFYASGNIILTDYQYNTLALLRVVHVDAETSFAVGRTYSLSESRGAEPVERAALVEFLSKAGPKDNLKRTLASFGVFGPALSEHVIIRAGLSPTLRVATGLDLDPNSPQISALMDAYQEAYDIITRLGREVSPGYITYMPKLDTGDDSENVFDEFNPWLFEQHKTKPHTDYPSFADAADVFFSNIEAQKLKVKAHQQELAAEKKLGAIKSEHEGRVAALERAHRKTEEQARRIEINLEFVDQAIVIIRQAVASGMDWKELEELVRDQQEQGNPVAERILKLNLAANQITLELDDPTDSDSGSSDGEAEGNSEQNDFSGPLAVDVDIFESAFANAQRYYNSRRQAGVKHAKTLAISSQALQSAEQKIKTDLKATKVTVTVSQLRKPFWFEKFSWFISSDGYLVLAGRDMQQNELLVKRHLRTGDAYTHADINGAASVIVKNKPASESAESIPPSTLFQAGIMSVCQSRAWDAKIVTSAWWVEASQVSKTAPTGEYLSTGSFMIRGKKHFLPPTQLVYGFGFLFKLADDESVARHVRARQQRQAIMEENLRTAAGSASEPRNAADESMPTETTGDDSVTVVGGKSRAEGGAMDFSAARKKYNLDEIETAAVDEFGDEDKSAAAAAAAARSESKRQISAKERRDMRKQRNTADAAPVSPAPAGKVGKKEQKRLDEEAKFEKSQQKQQQQKRGQKGKLRKMKEKYAEQDDEDRELRMALLGASGKKDIDVILDSSRNAAVEEPEEVPEDSDAAPEQPSPSIVDQFEAMDVASSAAEPVAATAPADDDEDEDETPDLTMEQLSVLDTLTAAPLPGDNLGFALPVCAPYSTLSQYRYRVKLIPGAMKKGKSCKMALTVTLAAADANKPRSTFSHDPEEADRLEMATILANREKELMKA</sequence>
<protein>
    <submittedName>
        <fullName evidence="1">Uncharacterized protein</fullName>
    </submittedName>
</protein>
<gene>
    <name evidence="1" type="ORF">H4S07_003037</name>
</gene>
<dbReference type="Proteomes" id="UP001140096">
    <property type="component" value="Unassembled WGS sequence"/>
</dbReference>
<evidence type="ECO:0000313" key="1">
    <source>
        <dbReference type="EMBL" id="KAJ2809824.1"/>
    </source>
</evidence>
<proteinExistence type="predicted"/>
<dbReference type="EMBL" id="JANBUP010000890">
    <property type="protein sequence ID" value="KAJ2809824.1"/>
    <property type="molecule type" value="Genomic_DNA"/>
</dbReference>
<evidence type="ECO:0000313" key="2">
    <source>
        <dbReference type="Proteomes" id="UP001140096"/>
    </source>
</evidence>